<evidence type="ECO:0000313" key="4">
    <source>
        <dbReference type="Proteomes" id="UP001216674"/>
    </source>
</evidence>
<dbReference type="EMBL" id="JARJLM010000649">
    <property type="protein sequence ID" value="MDF3839049.1"/>
    <property type="molecule type" value="Genomic_DNA"/>
</dbReference>
<keyword evidence="4" id="KW-1185">Reference proteome</keyword>
<dbReference type="Proteomes" id="UP001216674">
    <property type="component" value="Unassembled WGS sequence"/>
</dbReference>
<proteinExistence type="predicted"/>
<dbReference type="Pfam" id="PF12545">
    <property type="entry name" value="DUF3739"/>
    <property type="match status" value="1"/>
</dbReference>
<evidence type="ECO:0000259" key="2">
    <source>
        <dbReference type="Pfam" id="PF12545"/>
    </source>
</evidence>
<feature type="domain" description="DUF3739" evidence="2">
    <location>
        <begin position="1346"/>
        <end position="1456"/>
    </location>
</feature>
<organism evidence="3 4">
    <name type="scientific">Cupriavidus basilensis</name>
    <dbReference type="NCBI Taxonomy" id="68895"/>
    <lineage>
        <taxon>Bacteria</taxon>
        <taxon>Pseudomonadati</taxon>
        <taxon>Pseudomonadota</taxon>
        <taxon>Betaproteobacteria</taxon>
        <taxon>Burkholderiales</taxon>
        <taxon>Burkholderiaceae</taxon>
        <taxon>Cupriavidus</taxon>
    </lineage>
</organism>
<feature type="region of interest" description="Disordered" evidence="1">
    <location>
        <begin position="767"/>
        <end position="787"/>
    </location>
</feature>
<evidence type="ECO:0000256" key="1">
    <source>
        <dbReference type="SAM" id="MobiDB-lite"/>
    </source>
</evidence>
<comment type="caution">
    <text evidence="3">The sequence shown here is derived from an EMBL/GenBank/DDBJ whole genome shotgun (WGS) entry which is preliminary data.</text>
</comment>
<feature type="non-terminal residue" evidence="3">
    <location>
        <position position="1"/>
    </location>
</feature>
<feature type="compositionally biased region" description="Low complexity" evidence="1">
    <location>
        <begin position="769"/>
        <end position="780"/>
    </location>
</feature>
<accession>A0ABT6B2U4</accession>
<dbReference type="RefSeq" id="WP_276268870.1">
    <property type="nucleotide sequence ID" value="NZ_JARJLM010000649.1"/>
</dbReference>
<gene>
    <name evidence="3" type="ORF">P3W85_39850</name>
</gene>
<name>A0ABT6B2U4_9BURK</name>
<protein>
    <submittedName>
        <fullName evidence="3">Filamentous hemagglutinin family protein</fullName>
    </submittedName>
</protein>
<feature type="region of interest" description="Disordered" evidence="1">
    <location>
        <begin position="1505"/>
        <end position="1531"/>
    </location>
</feature>
<reference evidence="3 4" key="1">
    <citation type="submission" date="2023-03" db="EMBL/GenBank/DDBJ databases">
        <title>Draft assemblies of triclosan tolerant bacteria isolated from returned activated sludge.</title>
        <authorList>
            <person name="Van Hamelsveld S."/>
        </authorList>
    </citation>
    <scope>NUCLEOTIDE SEQUENCE [LARGE SCALE GENOMIC DNA]</scope>
    <source>
        <strain evidence="3 4">GW210010_S58</strain>
    </source>
</reference>
<sequence>TLVPYLGATIDVRAQAIGDFAGLNQRLNGSGVLGGRSFQLKREGLNLVVGDELKANSINVSVDSGSLTINGRVDASGPRVGTIRLAARDGLTLASTAVLDAHGTQLRVDSYGQPIDAPNRAIVELTAGKNPVTGVPGWLRIGPGATIDVRAADGVARGTVSLNAPRLDGSDGDIAIDAAGPVVIDGAKSVALNGFRRYIDAPQGTPSADGRPVQVITQAYLDGIDADSKAFIGAAWNNAGLQGRLAGLRAYGAAYHLRPGVEIASATANGSLVANGDLDFSGYRYGPGADPVVRGSGEPGVLTLRAGGDLTIKGSINDGFAPPPETADDYGWVVSLLVRPGETLPSPLLTREAKTIEIDYVVPDDGSIVDITENDYYDPGMTVPRGTVTSYIRIGAGSPSPITISSSGPRPEPGRLWAVSPMLPAGSQSWSMRLASGADVTSVDTRALQTAKTGSLVLDDEHFSGPTKTVKAISVVRTGTGDLDLLAGGDVSMKSLFGVYTAGTQSAPVLAADGSNPYNQPRGRQPDGSGASVLGPDGSGYESLVAGSSSLYQAWYPENGGNLLLTAQGKLTGLTVFNSSTADRLLPSNATGNWLWRQGGDISGLPTSWWVNFGTYVLPLNDRGAPLSSGNGGEPRLVGFTGFGALGGGNVAVRTGGDAGVIDGMGGAIKPVSQGLTVAAGGSGRVTADGRLIQTGGGDVSIRIGGALNPLDPNVNPSSSPVLTFVRGATLAANLNGVLTNVRGAVDVSAGSIGRIDLGYGVSAPSYTADPRAPDPNAANGGRSNGGPLVLAGDSAVSFTSRGDLVLSSAEDPGRSAQQNTTPYSITSNGVTTPYKGGGYSWFTLWTDRTAVDLFAAGGNLTPTTVGVNINANNQGGDYGGDYPSLLRAVAAEGSIYYGAQLYANGYVTSLALAPSPRGQLEILARNSIQTLGMPIDMSGAGMGVLPTPFKAAFMGSPTGSGGALFKNISGDGAGLVYGLPLYAFGPNTVTGNLHAGDYEPQRFYAVDGDIIGLRTGEVLDFTRNGYAVSDKPVNQWNVAAKPAWIMAGRDIVGAGAQLSYYTTGKPYYPDGNYGAASSGNLIYHPDATDVSLVRAGRDILQANFQVAGPGTLEISAGRNFYQGDKGSIASIGPLASGDSRPGASIVAMAGVGSNGPDYAALKRYLDPANRLPAATPLDGSGKVARTYEAELAAWLGERYGHAGTGAEALAYFNALAPEQQSVFLREVYYAELKAGGREYNDPDSRRYGSYLRGRNAIAALFPERDAQGGKIARTGDITMFGGSGIRTLFGGGIQMLAPAGQIVAGVQGTVPPASSGIVTQGAGDIDLYSKGSVLLGLSRIMTTFGGSILAWSAEGDINAGRGSKTTVVYTPPKQVYDDYGNVKLSSQTPSSGAGIATLAPIADVPAGDVDLYAPLGTIDAGEAGIRFSGNINLAALQIVNAANIVGQGKATGLPTIAAVNVGALTNASAAAAQAATAAQDATQRDRAAARQNLPSIFTVRVLGFGNEQSPPTEGEQRNVPPRSGQLGHIPYDATSPVQFVGVGGDFDARQVARLTVEQRRQLQQDR</sequence>
<evidence type="ECO:0000313" key="3">
    <source>
        <dbReference type="EMBL" id="MDF3839049.1"/>
    </source>
</evidence>
<feature type="region of interest" description="Disordered" evidence="1">
    <location>
        <begin position="511"/>
        <end position="536"/>
    </location>
</feature>
<dbReference type="InterPro" id="IPR021026">
    <property type="entry name" value="Filamn_hemagglutn_DUF3739"/>
</dbReference>